<dbReference type="FunFam" id="3.40.50.1820:FF:000047">
    <property type="entry name" value="protein NDRG3 isoform X8"/>
    <property type="match status" value="1"/>
</dbReference>
<gene>
    <name evidence="2" type="ORF">WN48_05904</name>
</gene>
<dbReference type="OrthoDB" id="741027at2759"/>
<dbReference type="InterPro" id="IPR004142">
    <property type="entry name" value="NDRG"/>
</dbReference>
<sequence>MPAGIGASYRSLGDLGEDVYKSTTIVDQTQTTGQSVLESVKKAFSFASPKVELRKKDPLIVDRRESVSIVSRNRMPTAATPEKSALLGTMPSDSMDDIELKNIQLQFPPLRCLSRDDSSVREERVETDKGSLLVAIQGNRAKPAILTYHDLGLNYISSFQAFFNYIDMRILLENFCVYHVNAPGQEEGASTLPEDYVYPSMDELAEQLLFVLGHFGLKSVIGFGVGAGANILARFTLAHPEKVNVLCLINCVSTQAGWIEWGYQKLNVRHLRSQGMTQGVLDYLMWHHFGRGTEERNHDLVQVYKNYFERRVNPTNLALLIDSYIRRTDLNITRELDPTRKKEGLTLGVPVMNITGALSPHVDDTVTLNGRLDPMNSSWMKISDCGMVLEEQPGKVSEAFRLFLQGEGYVVRSPRKPVTPTTPEVAPLSPLKMADFRLASLEGLNHVCSKKIDWPTATIHITENPISEAVVC</sequence>
<evidence type="ECO:0000256" key="1">
    <source>
        <dbReference type="ARBA" id="ARBA00005598"/>
    </source>
</evidence>
<protein>
    <submittedName>
        <fullName evidence="2">Protein NDRG3</fullName>
    </submittedName>
</protein>
<reference evidence="2 3" key="1">
    <citation type="submission" date="2015-07" db="EMBL/GenBank/DDBJ databases">
        <title>The genome of Eufriesea mexicana.</title>
        <authorList>
            <person name="Pan H."/>
            <person name="Kapheim K."/>
        </authorList>
    </citation>
    <scope>NUCLEOTIDE SEQUENCE [LARGE SCALE GENOMIC DNA]</scope>
    <source>
        <strain evidence="2">0111107269</strain>
        <tissue evidence="2">Whole body</tissue>
    </source>
</reference>
<dbReference type="Gene3D" id="3.40.50.1820">
    <property type="entry name" value="alpha/beta hydrolase"/>
    <property type="match status" value="1"/>
</dbReference>
<dbReference type="SUPFAM" id="SSF53474">
    <property type="entry name" value="alpha/beta-Hydrolases"/>
    <property type="match status" value="1"/>
</dbReference>
<keyword evidence="3" id="KW-1185">Reference proteome</keyword>
<dbReference type="Proteomes" id="UP000250275">
    <property type="component" value="Unassembled WGS sequence"/>
</dbReference>
<name>A0A310S906_9HYME</name>
<accession>A0A310S906</accession>
<dbReference type="EMBL" id="KQ763659">
    <property type="protein sequence ID" value="OAD54893.1"/>
    <property type="molecule type" value="Genomic_DNA"/>
</dbReference>
<organism evidence="2 3">
    <name type="scientific">Eufriesea mexicana</name>
    <dbReference type="NCBI Taxonomy" id="516756"/>
    <lineage>
        <taxon>Eukaryota</taxon>
        <taxon>Metazoa</taxon>
        <taxon>Ecdysozoa</taxon>
        <taxon>Arthropoda</taxon>
        <taxon>Hexapoda</taxon>
        <taxon>Insecta</taxon>
        <taxon>Pterygota</taxon>
        <taxon>Neoptera</taxon>
        <taxon>Endopterygota</taxon>
        <taxon>Hymenoptera</taxon>
        <taxon>Apocrita</taxon>
        <taxon>Aculeata</taxon>
        <taxon>Apoidea</taxon>
        <taxon>Anthophila</taxon>
        <taxon>Apidae</taxon>
        <taxon>Eufriesea</taxon>
    </lineage>
</organism>
<comment type="similarity">
    <text evidence="1">Belongs to the NDRG family.</text>
</comment>
<dbReference type="Pfam" id="PF03096">
    <property type="entry name" value="Ndr"/>
    <property type="match status" value="1"/>
</dbReference>
<dbReference type="InterPro" id="IPR029058">
    <property type="entry name" value="AB_hydrolase_fold"/>
</dbReference>
<evidence type="ECO:0000313" key="2">
    <source>
        <dbReference type="EMBL" id="OAD54893.1"/>
    </source>
</evidence>
<evidence type="ECO:0000313" key="3">
    <source>
        <dbReference type="Proteomes" id="UP000250275"/>
    </source>
</evidence>
<dbReference type="PANTHER" id="PTHR11034">
    <property type="entry name" value="N-MYC DOWNSTREAM REGULATED"/>
    <property type="match status" value="1"/>
</dbReference>
<dbReference type="AlphaFoldDB" id="A0A310S906"/>
<proteinExistence type="inferred from homology"/>